<dbReference type="InParanoid" id="K3WN26"/>
<reference evidence="3" key="2">
    <citation type="submission" date="2010-04" db="EMBL/GenBank/DDBJ databases">
        <authorList>
            <person name="Buell R."/>
            <person name="Hamilton J."/>
            <person name="Hostetler J."/>
        </authorList>
    </citation>
    <scope>NUCLEOTIDE SEQUENCE [LARGE SCALE GENOMIC DNA]</scope>
    <source>
        <strain evidence="3">DAOM:BR144</strain>
    </source>
</reference>
<evidence type="ECO:0000313" key="2">
    <source>
        <dbReference type="EnsemblProtists" id="PYU1_T006368"/>
    </source>
</evidence>
<dbReference type="eggNOG" id="ENOG502S2H5">
    <property type="taxonomic scope" value="Eukaryota"/>
</dbReference>
<dbReference type="HOGENOM" id="CLU_062735_0_0_1"/>
<proteinExistence type="predicted"/>
<reference evidence="3" key="1">
    <citation type="journal article" date="2010" name="Genome Biol.">
        <title>Genome sequence of the necrotrophic plant pathogen Pythium ultimum reveals original pathogenicity mechanisms and effector repertoire.</title>
        <authorList>
            <person name="Levesque C.A."/>
            <person name="Brouwer H."/>
            <person name="Cano L."/>
            <person name="Hamilton J.P."/>
            <person name="Holt C."/>
            <person name="Huitema E."/>
            <person name="Raffaele S."/>
            <person name="Robideau G.P."/>
            <person name="Thines M."/>
            <person name="Win J."/>
            <person name="Zerillo M.M."/>
            <person name="Beakes G.W."/>
            <person name="Boore J.L."/>
            <person name="Busam D."/>
            <person name="Dumas B."/>
            <person name="Ferriera S."/>
            <person name="Fuerstenberg S.I."/>
            <person name="Gachon C.M."/>
            <person name="Gaulin E."/>
            <person name="Govers F."/>
            <person name="Grenville-Briggs L."/>
            <person name="Horner N."/>
            <person name="Hostetler J."/>
            <person name="Jiang R.H."/>
            <person name="Johnson J."/>
            <person name="Krajaejun T."/>
            <person name="Lin H."/>
            <person name="Meijer H.J."/>
            <person name="Moore B."/>
            <person name="Morris P."/>
            <person name="Phuntmart V."/>
            <person name="Puiu D."/>
            <person name="Shetty J."/>
            <person name="Stajich J.E."/>
            <person name="Tripathy S."/>
            <person name="Wawra S."/>
            <person name="van West P."/>
            <person name="Whitty B.R."/>
            <person name="Coutinho P.M."/>
            <person name="Henrissat B."/>
            <person name="Martin F."/>
            <person name="Thomas P.D."/>
            <person name="Tyler B.M."/>
            <person name="De Vries R.P."/>
            <person name="Kamoun S."/>
            <person name="Yandell M."/>
            <person name="Tisserat N."/>
            <person name="Buell C.R."/>
        </authorList>
    </citation>
    <scope>NUCLEOTIDE SEQUENCE</scope>
    <source>
        <strain evidence="3">DAOM:BR144</strain>
    </source>
</reference>
<evidence type="ECO:0000256" key="1">
    <source>
        <dbReference type="SAM" id="SignalP"/>
    </source>
</evidence>
<dbReference type="InterPro" id="IPR036423">
    <property type="entry name" value="SOD-like_Cu/Zn_dom_sf"/>
</dbReference>
<feature type="chain" id="PRO_5003871249" description="Superoxide dismutase copper/zinc binding domain-containing protein" evidence="1">
    <location>
        <begin position="24"/>
        <end position="261"/>
    </location>
</feature>
<keyword evidence="3" id="KW-1185">Reference proteome</keyword>
<reference evidence="2" key="3">
    <citation type="submission" date="2015-02" db="UniProtKB">
        <authorList>
            <consortium name="EnsemblProtists"/>
        </authorList>
    </citation>
    <scope>IDENTIFICATION</scope>
    <source>
        <strain evidence="2">DAOM BR144</strain>
    </source>
</reference>
<dbReference type="Proteomes" id="UP000019132">
    <property type="component" value="Unassembled WGS sequence"/>
</dbReference>
<dbReference type="VEuPathDB" id="FungiDB:PYU1_G006356"/>
<dbReference type="EnsemblProtists" id="PYU1_T006368">
    <property type="protein sequence ID" value="PYU1_T006368"/>
    <property type="gene ID" value="PYU1_G006356"/>
</dbReference>
<dbReference type="OMA" id="NTPEWNM"/>
<dbReference type="Gene3D" id="2.60.40.200">
    <property type="entry name" value="Superoxide dismutase, copper/zinc binding domain"/>
    <property type="match status" value="1"/>
</dbReference>
<organism evidence="2 3">
    <name type="scientific">Globisporangium ultimum (strain ATCC 200006 / CBS 805.95 / DAOM BR144)</name>
    <name type="common">Pythium ultimum</name>
    <dbReference type="NCBI Taxonomy" id="431595"/>
    <lineage>
        <taxon>Eukaryota</taxon>
        <taxon>Sar</taxon>
        <taxon>Stramenopiles</taxon>
        <taxon>Oomycota</taxon>
        <taxon>Peronosporomycetes</taxon>
        <taxon>Pythiales</taxon>
        <taxon>Pythiaceae</taxon>
        <taxon>Globisporangium</taxon>
    </lineage>
</organism>
<dbReference type="AlphaFoldDB" id="K3WN26"/>
<keyword evidence="1" id="KW-0732">Signal</keyword>
<feature type="signal peptide" evidence="1">
    <location>
        <begin position="1"/>
        <end position="23"/>
    </location>
</feature>
<protein>
    <recommendedName>
        <fullName evidence="4">Superoxide dismutase copper/zinc binding domain-containing protein</fullName>
    </recommendedName>
</protein>
<evidence type="ECO:0000313" key="3">
    <source>
        <dbReference type="Proteomes" id="UP000019132"/>
    </source>
</evidence>
<sequence length="261" mass="27910">MLSAKTLVATLTTFSAMAMISSAQTFVYEFDPQWAGGVKGAIKVNYPSPSDCPTKADISANLDFSQVDVAALKKIDGNCTTEPTAYKWHIHVKWNSTKTSDSLAQCSKVATSNHYDPLLACGPNSEFAETPACLPKIASYACSPANYSANPAVCEKGDLSGKIGDFKLDTHKQVSGQWTDDHYPLVSENTPQWNIILHAVCDNKATPRLACALGKRTDDYGYGSDGKTPAYTPAATTPAPAVATPAPTYSHKGLKIKIGHF</sequence>
<dbReference type="STRING" id="431595.K3WN26"/>
<dbReference type="EMBL" id="GL376604">
    <property type="status" value="NOT_ANNOTATED_CDS"/>
    <property type="molecule type" value="Genomic_DNA"/>
</dbReference>
<evidence type="ECO:0008006" key="4">
    <source>
        <dbReference type="Google" id="ProtNLM"/>
    </source>
</evidence>
<dbReference type="GO" id="GO:0046872">
    <property type="term" value="F:metal ion binding"/>
    <property type="evidence" value="ECO:0007669"/>
    <property type="project" value="InterPro"/>
</dbReference>
<name>K3WN26_GLOUD</name>
<accession>K3WN26</accession>
<dbReference type="GO" id="GO:0006801">
    <property type="term" value="P:superoxide metabolic process"/>
    <property type="evidence" value="ECO:0007669"/>
    <property type="project" value="InterPro"/>
</dbReference>